<dbReference type="PROSITE" id="PS51462">
    <property type="entry name" value="NUDIX"/>
    <property type="match status" value="1"/>
</dbReference>
<sequence>MFQPQLIATSASRFRVIAKRVAIFGAKEMVKSAETRVTEAKGSLVGMSQISRIISNLSHFRSPSLALPTPCTWPSNRRSAVLVLLFVGAKGELRVLLTRRSRKLRAFAGQVSLPGGKADSSSETFQEVALRETEEEIGLPRDPRVLKEEYGLQIDSVCETLPHYLSKTFLSVKPLVCFMYNSNLASQNGRKFVEPLNISKVFAKLNTGETSSLFSIPLSDLVCHEHKEWKGYKPEYIAREEHVYRWGGLRWPLRYYYYPMDNNGESQWVKDVIDESSGDEQFGNVLCKNVWGLTAKILYDVARIGHGTVTDQDAEPQIGHEDLIYGLHEFGSQMRERDRSDWEIGMIENSRHFKFSDVIPTFYLDRVKKSSANY</sequence>
<keyword evidence="6" id="KW-0464">Manganese</keyword>
<keyword evidence="4" id="KW-0378">Hydrolase</keyword>
<dbReference type="InterPro" id="IPR015797">
    <property type="entry name" value="NUDIX_hydrolase-like_dom_sf"/>
</dbReference>
<evidence type="ECO:0000256" key="3">
    <source>
        <dbReference type="ARBA" id="ARBA00022723"/>
    </source>
</evidence>
<evidence type="ECO:0000256" key="2">
    <source>
        <dbReference type="ARBA" id="ARBA00001946"/>
    </source>
</evidence>
<protein>
    <submittedName>
        <fullName evidence="8">Peroxisomal coenzyme A diphosphatase 1</fullName>
    </submittedName>
</protein>
<keyword evidence="5" id="KW-0460">Magnesium</keyword>
<name>A0ABX6EYR7_KLUMA</name>
<dbReference type="Pfam" id="PF00293">
    <property type="entry name" value="NUDIX"/>
    <property type="match status" value="1"/>
</dbReference>
<keyword evidence="3" id="KW-0479">Metal-binding</keyword>
<gene>
    <name evidence="8" type="primary">PCD1</name>
    <name evidence="8" type="ORF">FIM1_3626</name>
</gene>
<dbReference type="Gene3D" id="3.90.79.10">
    <property type="entry name" value="Nucleoside Triphosphate Pyrophosphohydrolase"/>
    <property type="match status" value="1"/>
</dbReference>
<evidence type="ECO:0000256" key="6">
    <source>
        <dbReference type="ARBA" id="ARBA00023211"/>
    </source>
</evidence>
<accession>A0ABX6EYR7</accession>
<dbReference type="Proteomes" id="UP000422736">
    <property type="component" value="Chromosome 5"/>
</dbReference>
<comment type="cofactor">
    <cofactor evidence="1">
        <name>Mn(2+)</name>
        <dbReference type="ChEBI" id="CHEBI:29035"/>
    </cofactor>
</comment>
<feature type="domain" description="Nudix hydrolase" evidence="7">
    <location>
        <begin position="76"/>
        <end position="238"/>
    </location>
</feature>
<reference evidence="8 9" key="1">
    <citation type="submission" date="2016-03" db="EMBL/GenBank/DDBJ databases">
        <title>How can Kluyveromyces marxianus grow so fast - potential evolutionary course in Saccharomyces Complex revealed by comparative genomics.</title>
        <authorList>
            <person name="Mo W."/>
            <person name="Lu W."/>
            <person name="Yang X."/>
            <person name="Qi J."/>
            <person name="Lv H."/>
        </authorList>
    </citation>
    <scope>NUCLEOTIDE SEQUENCE [LARGE SCALE GENOMIC DNA]</scope>
    <source>
        <strain evidence="8 9">FIM1</strain>
    </source>
</reference>
<dbReference type="PANTHER" id="PTHR12992:SF24">
    <property type="entry name" value="PEROXISOMAL COENZYME A DIPHOSPHATASE NUDT7"/>
    <property type="match status" value="1"/>
</dbReference>
<proteinExistence type="predicted"/>
<dbReference type="InterPro" id="IPR045121">
    <property type="entry name" value="CoAse"/>
</dbReference>
<evidence type="ECO:0000259" key="7">
    <source>
        <dbReference type="PROSITE" id="PS51462"/>
    </source>
</evidence>
<dbReference type="EMBL" id="CP015058">
    <property type="protein sequence ID" value="QGN16899.1"/>
    <property type="molecule type" value="Genomic_DNA"/>
</dbReference>
<dbReference type="SUPFAM" id="SSF55811">
    <property type="entry name" value="Nudix"/>
    <property type="match status" value="1"/>
</dbReference>
<keyword evidence="9" id="KW-1185">Reference proteome</keyword>
<comment type="cofactor">
    <cofactor evidence="2">
        <name>Mg(2+)</name>
        <dbReference type="ChEBI" id="CHEBI:18420"/>
    </cofactor>
</comment>
<evidence type="ECO:0000313" key="9">
    <source>
        <dbReference type="Proteomes" id="UP000422736"/>
    </source>
</evidence>
<evidence type="ECO:0000256" key="4">
    <source>
        <dbReference type="ARBA" id="ARBA00022801"/>
    </source>
</evidence>
<dbReference type="CDD" id="cd03426">
    <property type="entry name" value="NUDIX_CoAse_Nudt7"/>
    <property type="match status" value="1"/>
</dbReference>
<evidence type="ECO:0000256" key="5">
    <source>
        <dbReference type="ARBA" id="ARBA00022842"/>
    </source>
</evidence>
<reference evidence="8 9" key="2">
    <citation type="submission" date="2019-11" db="EMBL/GenBank/DDBJ databases">
        <authorList>
            <person name="Lu H."/>
        </authorList>
    </citation>
    <scope>NUCLEOTIDE SEQUENCE [LARGE SCALE GENOMIC DNA]</scope>
    <source>
        <strain evidence="8 9">FIM1</strain>
    </source>
</reference>
<dbReference type="PANTHER" id="PTHR12992">
    <property type="entry name" value="NUDIX HYDROLASE"/>
    <property type="match status" value="1"/>
</dbReference>
<evidence type="ECO:0000313" key="8">
    <source>
        <dbReference type="EMBL" id="QGN16899.1"/>
    </source>
</evidence>
<organism evidence="8 9">
    <name type="scientific">Kluyveromyces marxianus</name>
    <name type="common">Yeast</name>
    <name type="synonym">Candida kefyr</name>
    <dbReference type="NCBI Taxonomy" id="4911"/>
    <lineage>
        <taxon>Eukaryota</taxon>
        <taxon>Fungi</taxon>
        <taxon>Dikarya</taxon>
        <taxon>Ascomycota</taxon>
        <taxon>Saccharomycotina</taxon>
        <taxon>Saccharomycetes</taxon>
        <taxon>Saccharomycetales</taxon>
        <taxon>Saccharomycetaceae</taxon>
        <taxon>Kluyveromyces</taxon>
    </lineage>
</organism>
<evidence type="ECO:0000256" key="1">
    <source>
        <dbReference type="ARBA" id="ARBA00001936"/>
    </source>
</evidence>
<dbReference type="InterPro" id="IPR000086">
    <property type="entry name" value="NUDIX_hydrolase_dom"/>
</dbReference>